<dbReference type="PIRSF" id="PIRSF031057">
    <property type="entry name" value="Thiamin_pyrophosphokinase"/>
    <property type="match status" value="1"/>
</dbReference>
<dbReference type="GeneID" id="28975925"/>
<evidence type="ECO:0000256" key="5">
    <source>
        <dbReference type="ARBA" id="ARBA00022777"/>
    </source>
</evidence>
<keyword evidence="3 7" id="KW-0808">Transferase</keyword>
<evidence type="ECO:0000256" key="6">
    <source>
        <dbReference type="ARBA" id="ARBA00022840"/>
    </source>
</evidence>
<evidence type="ECO:0000256" key="7">
    <source>
        <dbReference type="PIRNR" id="PIRNR031057"/>
    </source>
</evidence>
<dbReference type="GO" id="GO:0030975">
    <property type="term" value="F:thiamine binding"/>
    <property type="evidence" value="ECO:0007669"/>
    <property type="project" value="UniProtKB-UniRule"/>
</dbReference>
<dbReference type="InterPro" id="IPR036759">
    <property type="entry name" value="TPK_catalytic_sf"/>
</dbReference>
<dbReference type="SUPFAM" id="SSF63862">
    <property type="entry name" value="Thiamin pyrophosphokinase, substrate-binding domain"/>
    <property type="match status" value="1"/>
</dbReference>
<dbReference type="GO" id="GO:0005524">
    <property type="term" value="F:ATP binding"/>
    <property type="evidence" value="ECO:0007669"/>
    <property type="project" value="UniProtKB-UniRule"/>
</dbReference>
<dbReference type="GO" id="GO:0004788">
    <property type="term" value="F:thiamine diphosphokinase activity"/>
    <property type="evidence" value="ECO:0007669"/>
    <property type="project" value="UniProtKB-UniRule"/>
</dbReference>
<dbReference type="EMBL" id="KQ474073">
    <property type="protein sequence ID" value="KPV78267.1"/>
    <property type="molecule type" value="Genomic_DNA"/>
</dbReference>
<dbReference type="InterPro" id="IPR007373">
    <property type="entry name" value="Thiamin_PyroPKinase_B1-bd"/>
</dbReference>
<evidence type="ECO:0000256" key="8">
    <source>
        <dbReference type="SAM" id="MobiDB-lite"/>
    </source>
</evidence>
<evidence type="ECO:0000259" key="9">
    <source>
        <dbReference type="SMART" id="SM00983"/>
    </source>
</evidence>
<keyword evidence="5 7" id="KW-0418">Kinase</keyword>
<name>A0A194SCD6_RHOGW</name>
<keyword evidence="6 7" id="KW-0067">ATP-binding</keyword>
<evidence type="ECO:0000313" key="11">
    <source>
        <dbReference type="Proteomes" id="UP000053890"/>
    </source>
</evidence>
<dbReference type="SMART" id="SM00983">
    <property type="entry name" value="TPK_B1_binding"/>
    <property type="match status" value="1"/>
</dbReference>
<dbReference type="Proteomes" id="UP000053890">
    <property type="component" value="Unassembled WGS sequence"/>
</dbReference>
<organism evidence="10 11">
    <name type="scientific">Rhodotorula graminis (strain WP1)</name>
    <dbReference type="NCBI Taxonomy" id="578459"/>
    <lineage>
        <taxon>Eukaryota</taxon>
        <taxon>Fungi</taxon>
        <taxon>Dikarya</taxon>
        <taxon>Basidiomycota</taxon>
        <taxon>Pucciniomycotina</taxon>
        <taxon>Microbotryomycetes</taxon>
        <taxon>Sporidiobolales</taxon>
        <taxon>Sporidiobolaceae</taxon>
        <taxon>Rhodotorula</taxon>
    </lineage>
</organism>
<dbReference type="PANTHER" id="PTHR13622">
    <property type="entry name" value="THIAMIN PYROPHOSPHOKINASE"/>
    <property type="match status" value="1"/>
</dbReference>
<proteinExistence type="inferred from homology"/>
<dbReference type="GO" id="GO:0009229">
    <property type="term" value="P:thiamine diphosphate biosynthetic process"/>
    <property type="evidence" value="ECO:0007669"/>
    <property type="project" value="UniProtKB-UniRule"/>
</dbReference>
<dbReference type="Gene3D" id="2.60.120.320">
    <property type="entry name" value="Thiamin pyrophosphokinase, thiamin-binding domain"/>
    <property type="match status" value="1"/>
</dbReference>
<dbReference type="InterPro" id="IPR036371">
    <property type="entry name" value="TPK_B1-bd_sf"/>
</dbReference>
<dbReference type="SUPFAM" id="SSF63999">
    <property type="entry name" value="Thiamin pyrophosphokinase, catalytic domain"/>
    <property type="match status" value="1"/>
</dbReference>
<dbReference type="OMA" id="HHLYMMT"/>
<evidence type="ECO:0000256" key="2">
    <source>
        <dbReference type="ARBA" id="ARBA00006785"/>
    </source>
</evidence>
<reference evidence="10 11" key="1">
    <citation type="journal article" date="2015" name="Front. Microbiol.">
        <title>Genome sequence of the plant growth promoting endophytic yeast Rhodotorula graminis WP1.</title>
        <authorList>
            <person name="Firrincieli A."/>
            <person name="Otillar R."/>
            <person name="Salamov A."/>
            <person name="Schmutz J."/>
            <person name="Khan Z."/>
            <person name="Redman R.S."/>
            <person name="Fleck N.D."/>
            <person name="Lindquist E."/>
            <person name="Grigoriev I.V."/>
            <person name="Doty S.L."/>
        </authorList>
    </citation>
    <scope>NUCLEOTIDE SEQUENCE [LARGE SCALE GENOMIC DNA]</scope>
    <source>
        <strain evidence="10 11">WP1</strain>
    </source>
</reference>
<comment type="catalytic activity">
    <reaction evidence="7">
        <text>thiamine + ATP = thiamine diphosphate + AMP + H(+)</text>
        <dbReference type="Rhea" id="RHEA:11576"/>
        <dbReference type="ChEBI" id="CHEBI:15378"/>
        <dbReference type="ChEBI" id="CHEBI:18385"/>
        <dbReference type="ChEBI" id="CHEBI:30616"/>
        <dbReference type="ChEBI" id="CHEBI:58937"/>
        <dbReference type="ChEBI" id="CHEBI:456215"/>
    </reaction>
</comment>
<comment type="similarity">
    <text evidence="2 7">Belongs to the thiamine pyrophosphokinase family.</text>
</comment>
<dbReference type="UniPathway" id="UPA00060">
    <property type="reaction ID" value="UER00597"/>
</dbReference>
<evidence type="ECO:0000256" key="4">
    <source>
        <dbReference type="ARBA" id="ARBA00022741"/>
    </source>
</evidence>
<dbReference type="InterPro" id="IPR016966">
    <property type="entry name" value="Thiamin_pyrophosphokinase_euk"/>
</dbReference>
<feature type="region of interest" description="Disordered" evidence="8">
    <location>
        <begin position="1"/>
        <end position="31"/>
    </location>
</feature>
<keyword evidence="11" id="KW-1185">Reference proteome</keyword>
<dbReference type="OrthoDB" id="25149at2759"/>
<keyword evidence="4 7" id="KW-0547">Nucleotide-binding</keyword>
<protein>
    <recommendedName>
        <fullName evidence="7">Thiamine pyrophosphokinase</fullName>
        <ecNumber evidence="7">2.7.6.2</ecNumber>
    </recommendedName>
</protein>
<evidence type="ECO:0000256" key="3">
    <source>
        <dbReference type="ARBA" id="ARBA00022679"/>
    </source>
</evidence>
<dbReference type="Pfam" id="PF04265">
    <property type="entry name" value="TPK_B1_binding"/>
    <property type="match status" value="1"/>
</dbReference>
<dbReference type="STRING" id="578459.A0A194SCD6"/>
<comment type="pathway">
    <text evidence="1 7">Cofactor biosynthesis; thiamine diphosphate biosynthesis; thiamine diphosphate from thiamine: step 1/1.</text>
</comment>
<dbReference type="Pfam" id="PF04263">
    <property type="entry name" value="TPK_catalytic"/>
    <property type="match status" value="1"/>
</dbReference>
<dbReference type="NCBIfam" id="TIGR01378">
    <property type="entry name" value="thi_PPkinase"/>
    <property type="match status" value="1"/>
</dbReference>
<dbReference type="EC" id="2.7.6.2" evidence="7"/>
<evidence type="ECO:0000313" key="10">
    <source>
        <dbReference type="EMBL" id="KPV78267.1"/>
    </source>
</evidence>
<dbReference type="Gene3D" id="3.40.50.10240">
    <property type="entry name" value="Thiamin pyrophosphokinase, catalytic domain"/>
    <property type="match status" value="1"/>
</dbReference>
<dbReference type="InterPro" id="IPR006282">
    <property type="entry name" value="Thi_PPkinase"/>
</dbReference>
<dbReference type="CDD" id="cd07995">
    <property type="entry name" value="TPK"/>
    <property type="match status" value="1"/>
</dbReference>
<dbReference type="InterPro" id="IPR007371">
    <property type="entry name" value="TPK_catalytic"/>
</dbReference>
<accession>A0A194SCD6</accession>
<dbReference type="FunFam" id="2.60.120.320:FF:000001">
    <property type="entry name" value="Thiamine pyrophosphokinase"/>
    <property type="match status" value="1"/>
</dbReference>
<feature type="domain" description="Thiamin pyrophosphokinase thiamin-binding" evidence="9">
    <location>
        <begin position="205"/>
        <end position="275"/>
    </location>
</feature>
<dbReference type="RefSeq" id="XP_018274316.1">
    <property type="nucleotide sequence ID" value="XM_018415477.1"/>
</dbReference>
<dbReference type="AlphaFoldDB" id="A0A194SCD6"/>
<dbReference type="GO" id="GO:0006772">
    <property type="term" value="P:thiamine metabolic process"/>
    <property type="evidence" value="ECO:0007669"/>
    <property type="project" value="InterPro"/>
</dbReference>
<sequence>MPEVTSTKLWDTRSFLSPPSPSTSSSPPPPNALIILNTPFPPQPVFRRLWASASVRFCADGGANRLYDRFVRGKGRLDDGDGASDDASDGDEATWLPDLVLGDLDSLRPEVKEYYVGKGVPVEHDPDEFSTDLGKNVARLSQLERRGAAAPPPQQHQLVLVGGLSGRLDQTVHTLHALTLLVEKEGRERVWAVGRESAAVVLAKGKHELRIDLSTFGKTCGILPLGSAAARVTTTGLEWDLGPTAYMYPTSLSEAISTSNHLVQEQVTLETDETVVWTMEVRGGAE</sequence>
<feature type="compositionally biased region" description="Pro residues" evidence="8">
    <location>
        <begin position="18"/>
        <end position="31"/>
    </location>
</feature>
<dbReference type="PANTHER" id="PTHR13622:SF8">
    <property type="entry name" value="THIAMIN PYROPHOSPHOKINASE 1"/>
    <property type="match status" value="1"/>
</dbReference>
<evidence type="ECO:0000256" key="1">
    <source>
        <dbReference type="ARBA" id="ARBA00005078"/>
    </source>
</evidence>
<gene>
    <name evidence="10" type="ORF">RHOBADRAFT_50755</name>
</gene>
<dbReference type="GO" id="GO:0016301">
    <property type="term" value="F:kinase activity"/>
    <property type="evidence" value="ECO:0007669"/>
    <property type="project" value="UniProtKB-UniRule"/>
</dbReference>